<evidence type="ECO:0000259" key="3">
    <source>
        <dbReference type="Pfam" id="PF10646"/>
    </source>
</evidence>
<feature type="domain" description="Bacterial spore germination immunoglobulin-like" evidence="4">
    <location>
        <begin position="213"/>
        <end position="296"/>
    </location>
</feature>
<feature type="chain" id="PRO_5038553280" description="GerMN domain-containing protein" evidence="2">
    <location>
        <begin position="27"/>
        <end position="310"/>
    </location>
</feature>
<organism evidence="5 6">
    <name type="scientific">Nocardioides daphniae</name>
    <dbReference type="NCBI Taxonomy" id="402297"/>
    <lineage>
        <taxon>Bacteria</taxon>
        <taxon>Bacillati</taxon>
        <taxon>Actinomycetota</taxon>
        <taxon>Actinomycetes</taxon>
        <taxon>Propionibacteriales</taxon>
        <taxon>Nocardioidaceae</taxon>
        <taxon>Nocardioides</taxon>
    </lineage>
</organism>
<reference evidence="5 6" key="1">
    <citation type="journal article" date="2008" name="Int. J. Syst. Evol. Microbiol.">
        <title>Nocardioides daphniae sp. nov., isolated from Daphnia cucullata (Crustacea: Cladocera).</title>
        <authorList>
            <person name="Toth E.M."/>
            <person name="Keki Z."/>
            <person name="Homonnay Z.G."/>
            <person name="Borsodi A.K."/>
            <person name="Marialigeti K."/>
            <person name="Schumann P."/>
        </authorList>
    </citation>
    <scope>NUCLEOTIDE SEQUENCE [LARGE SCALE GENOMIC DNA]</scope>
    <source>
        <strain evidence="5 6">JCM 16608</strain>
    </source>
</reference>
<dbReference type="AlphaFoldDB" id="A0A4P7UCB3"/>
<evidence type="ECO:0000256" key="1">
    <source>
        <dbReference type="SAM" id="MobiDB-lite"/>
    </source>
</evidence>
<sequence length="310" mass="33079">MSTLSSLRHRRRAIAAALAVATLTLAGCGTEQSTTSGETTESTPDATPSPSDDSSEAPAPITVAVPLYYAGDAGGQVRLFREFQQVEGQALTEAARLVDGGEPLDPDYRTLWPGGAVKRAAVTGNLITVTLKGDAFTERPDGMPEAEARLAIQQMVMTLQGVEQSNAPVKFVRPQPESTDGTESDPLPTTLFGVDVTEPVKRAKWINTMSMLNVTVPAQGSAVTGDELVVEGVASSYEANVPWEIRQGDTVVLEGFATADGWMDRLYPWDITINISQLEPGEYTFVARTSDPSEGEGRGPTEDSKDFVVN</sequence>
<feature type="region of interest" description="Disordered" evidence="1">
    <location>
        <begin position="287"/>
        <end position="310"/>
    </location>
</feature>
<dbReference type="KEGG" id="ndp:E2C04_11605"/>
<gene>
    <name evidence="5" type="ORF">E2C04_11605</name>
</gene>
<accession>A0A4P7UCB3</accession>
<dbReference type="OrthoDB" id="4843507at2"/>
<proteinExistence type="predicted"/>
<feature type="signal peptide" evidence="2">
    <location>
        <begin position="1"/>
        <end position="26"/>
    </location>
</feature>
<dbReference type="Pfam" id="PF10648">
    <property type="entry name" value="Gmad2"/>
    <property type="match status" value="1"/>
</dbReference>
<dbReference type="EMBL" id="CP038462">
    <property type="protein sequence ID" value="QCC77656.1"/>
    <property type="molecule type" value="Genomic_DNA"/>
</dbReference>
<evidence type="ECO:0000313" key="6">
    <source>
        <dbReference type="Proteomes" id="UP000297025"/>
    </source>
</evidence>
<name>A0A4P7UCB3_9ACTN</name>
<keyword evidence="2" id="KW-0732">Signal</keyword>
<evidence type="ECO:0000259" key="4">
    <source>
        <dbReference type="Pfam" id="PF10648"/>
    </source>
</evidence>
<evidence type="ECO:0008006" key="7">
    <source>
        <dbReference type="Google" id="ProtNLM"/>
    </source>
</evidence>
<dbReference type="InterPro" id="IPR019606">
    <property type="entry name" value="GerMN"/>
</dbReference>
<feature type="domain" description="GerMN" evidence="3">
    <location>
        <begin position="66"/>
        <end position="171"/>
    </location>
</feature>
<dbReference type="RefSeq" id="WP_135832700.1">
    <property type="nucleotide sequence ID" value="NZ_BMCK01000005.1"/>
</dbReference>
<dbReference type="Pfam" id="PF10646">
    <property type="entry name" value="Germane"/>
    <property type="match status" value="1"/>
</dbReference>
<feature type="compositionally biased region" description="Basic and acidic residues" evidence="1">
    <location>
        <begin position="295"/>
        <end position="310"/>
    </location>
</feature>
<dbReference type="InterPro" id="IPR018911">
    <property type="entry name" value="Gmad2_Ig-like_dom"/>
</dbReference>
<feature type="region of interest" description="Disordered" evidence="1">
    <location>
        <begin position="29"/>
        <end position="58"/>
    </location>
</feature>
<dbReference type="Proteomes" id="UP000297025">
    <property type="component" value="Chromosome"/>
</dbReference>
<evidence type="ECO:0000313" key="5">
    <source>
        <dbReference type="EMBL" id="QCC77656.1"/>
    </source>
</evidence>
<protein>
    <recommendedName>
        <fullName evidence="7">GerMN domain-containing protein</fullName>
    </recommendedName>
</protein>
<evidence type="ECO:0000256" key="2">
    <source>
        <dbReference type="SAM" id="SignalP"/>
    </source>
</evidence>